<dbReference type="GO" id="GO:0001965">
    <property type="term" value="F:G-protein alpha-subunit binding"/>
    <property type="evidence" value="ECO:0007669"/>
    <property type="project" value="TreeGrafter"/>
</dbReference>
<reference evidence="5" key="1">
    <citation type="journal article" date="2020" name="Stud. Mycol.">
        <title>101 Dothideomycetes genomes: a test case for predicting lifestyles and emergence of pathogens.</title>
        <authorList>
            <person name="Haridas S."/>
            <person name="Albert R."/>
            <person name="Binder M."/>
            <person name="Bloem J."/>
            <person name="Labutti K."/>
            <person name="Salamov A."/>
            <person name="Andreopoulos B."/>
            <person name="Baker S."/>
            <person name="Barry K."/>
            <person name="Bills G."/>
            <person name="Bluhm B."/>
            <person name="Cannon C."/>
            <person name="Castanera R."/>
            <person name="Culley D."/>
            <person name="Daum C."/>
            <person name="Ezra D."/>
            <person name="Gonzalez J."/>
            <person name="Henrissat B."/>
            <person name="Kuo A."/>
            <person name="Liang C."/>
            <person name="Lipzen A."/>
            <person name="Lutzoni F."/>
            <person name="Magnuson J."/>
            <person name="Mondo S."/>
            <person name="Nolan M."/>
            <person name="Ohm R."/>
            <person name="Pangilinan J."/>
            <person name="Park H.-J."/>
            <person name="Ramirez L."/>
            <person name="Alfaro M."/>
            <person name="Sun H."/>
            <person name="Tritt A."/>
            <person name="Yoshinaga Y."/>
            <person name="Zwiers L.-H."/>
            <person name="Turgeon B."/>
            <person name="Goodwin S."/>
            <person name="Spatafora J."/>
            <person name="Crous P."/>
            <person name="Grigoriev I."/>
        </authorList>
    </citation>
    <scope>NUCLEOTIDE SEQUENCE</scope>
    <source>
        <strain evidence="5">CBS 116435</strain>
    </source>
</reference>
<evidence type="ECO:0000256" key="4">
    <source>
        <dbReference type="SAM" id="MobiDB-lite"/>
    </source>
</evidence>
<dbReference type="Pfam" id="PF10165">
    <property type="entry name" value="Ric8"/>
    <property type="match status" value="1"/>
</dbReference>
<feature type="compositionally biased region" description="Polar residues" evidence="4">
    <location>
        <begin position="402"/>
        <end position="425"/>
    </location>
</feature>
<dbReference type="PANTHER" id="PTHR12425:SF5">
    <property type="entry name" value="SYNEMBRYN"/>
    <property type="match status" value="1"/>
</dbReference>
<gene>
    <name evidence="5" type="ORF">K431DRAFT_256709</name>
</gene>
<dbReference type="GO" id="GO:0007186">
    <property type="term" value="P:G protein-coupled receptor signaling pathway"/>
    <property type="evidence" value="ECO:0007669"/>
    <property type="project" value="TreeGrafter"/>
</dbReference>
<dbReference type="AlphaFoldDB" id="A0A9P4PZW2"/>
<evidence type="ECO:0000313" key="5">
    <source>
        <dbReference type="EMBL" id="KAF2716828.1"/>
    </source>
</evidence>
<feature type="region of interest" description="Disordered" evidence="4">
    <location>
        <begin position="402"/>
        <end position="452"/>
    </location>
</feature>
<protein>
    <recommendedName>
        <fullName evidence="7">Guanine nucleotide exchange factor</fullName>
    </recommendedName>
</protein>
<evidence type="ECO:0000256" key="3">
    <source>
        <dbReference type="ARBA" id="ARBA00023186"/>
    </source>
</evidence>
<dbReference type="GO" id="GO:0005737">
    <property type="term" value="C:cytoplasm"/>
    <property type="evidence" value="ECO:0007669"/>
    <property type="project" value="TreeGrafter"/>
</dbReference>
<feature type="compositionally biased region" description="Basic and acidic residues" evidence="4">
    <location>
        <begin position="429"/>
        <end position="452"/>
    </location>
</feature>
<dbReference type="InterPro" id="IPR019318">
    <property type="entry name" value="Gua_nucleotide_exch_fac_Ric8"/>
</dbReference>
<dbReference type="PANTHER" id="PTHR12425">
    <property type="entry name" value="SYNEMBRYN"/>
    <property type="match status" value="1"/>
</dbReference>
<accession>A0A9P4PZW2</accession>
<dbReference type="OrthoDB" id="5585685at2759"/>
<keyword evidence="3" id="KW-0143">Chaperone</keyword>
<comment type="caution">
    <text evidence="5">The sequence shown here is derived from an EMBL/GenBank/DDBJ whole genome shotgun (WGS) entry which is preliminary data.</text>
</comment>
<evidence type="ECO:0000256" key="1">
    <source>
        <dbReference type="ARBA" id="ARBA00009049"/>
    </source>
</evidence>
<dbReference type="Proteomes" id="UP000799441">
    <property type="component" value="Unassembled WGS sequence"/>
</dbReference>
<dbReference type="EMBL" id="MU003860">
    <property type="protein sequence ID" value="KAF2716828.1"/>
    <property type="molecule type" value="Genomic_DNA"/>
</dbReference>
<organism evidence="5 6">
    <name type="scientific">Polychaeton citri CBS 116435</name>
    <dbReference type="NCBI Taxonomy" id="1314669"/>
    <lineage>
        <taxon>Eukaryota</taxon>
        <taxon>Fungi</taxon>
        <taxon>Dikarya</taxon>
        <taxon>Ascomycota</taxon>
        <taxon>Pezizomycotina</taxon>
        <taxon>Dothideomycetes</taxon>
        <taxon>Dothideomycetidae</taxon>
        <taxon>Capnodiales</taxon>
        <taxon>Capnodiaceae</taxon>
        <taxon>Polychaeton</taxon>
    </lineage>
</organism>
<evidence type="ECO:0000313" key="6">
    <source>
        <dbReference type="Proteomes" id="UP000799441"/>
    </source>
</evidence>
<evidence type="ECO:0000256" key="2">
    <source>
        <dbReference type="ARBA" id="ARBA00022658"/>
    </source>
</evidence>
<comment type="similarity">
    <text evidence="1">Belongs to the synembryn family.</text>
</comment>
<evidence type="ECO:0008006" key="7">
    <source>
        <dbReference type="Google" id="ProtNLM"/>
    </source>
</evidence>
<sequence length="491" mass="54989">MLSMTPTAGTASRLDNSQATFLEVDRLLNKLQQNLNEANLSLHQQETLLTELKTHGRDPLTAGPIFSKKGIKLLCEYGLDKSSSTASREALKCLANSFLLNESTRQIFVDLGYAAKATERLKNDNQDDEFVISRILFLLTYNTELDFDVLVKKYALANTMNHHVNQHAKAYHRSPGQRKSKAINEIEDMSLVETLKLMFNVTHYHPDLVSSFTPSIEPLIDIIMHHPLPTPVLAPPISYLLNALLNLDLAACEKKTPLGPEAKSSPLFPYANPETVIDRLMSMFGTAIKTMPERELDYAAAPLCVLLQRSYPLASVHIKQFMRWVLLPKDAERDQPLGKDDSLASRLLRCSCSPNLPTLRDNISHLLFELSDRDAEKFVKNIGYGFAAGFLTSQNIQAPESAMEDSSISMKDRNTASGAATNPVTGQRLDAEEKDTQARGRVEEMTPEEKEREAERLFVLFERLKATGVMDVKNPVQQAVDEGRFEELPDE</sequence>
<proteinExistence type="inferred from homology"/>
<name>A0A9P4PZW2_9PEZI</name>
<keyword evidence="6" id="KW-1185">Reference proteome</keyword>
<keyword evidence="2" id="KW-0344">Guanine-nucleotide releasing factor</keyword>
<dbReference type="GO" id="GO:0005085">
    <property type="term" value="F:guanyl-nucleotide exchange factor activity"/>
    <property type="evidence" value="ECO:0007669"/>
    <property type="project" value="UniProtKB-KW"/>
</dbReference>